<protein>
    <submittedName>
        <fullName evidence="2">Uncharacterized protein</fullName>
    </submittedName>
</protein>
<dbReference type="EMBL" id="QGGG01000013">
    <property type="protein sequence ID" value="PWJ80080.1"/>
    <property type="molecule type" value="Genomic_DNA"/>
</dbReference>
<comment type="caution">
    <text evidence="2">The sequence shown here is derived from an EMBL/GenBank/DDBJ whole genome shotgun (WGS) entry which is preliminary data.</text>
</comment>
<evidence type="ECO:0000313" key="2">
    <source>
        <dbReference type="EMBL" id="PWJ80080.1"/>
    </source>
</evidence>
<name>A0A316C0U2_PSESE</name>
<feature type="compositionally biased region" description="Basic and acidic residues" evidence="1">
    <location>
        <begin position="68"/>
        <end position="79"/>
    </location>
</feature>
<proteinExistence type="predicted"/>
<feature type="region of interest" description="Disordered" evidence="1">
    <location>
        <begin position="68"/>
        <end position="143"/>
    </location>
</feature>
<organism evidence="2 3">
    <name type="scientific">Pseudaminobacter salicylatoxidans</name>
    <dbReference type="NCBI Taxonomy" id="93369"/>
    <lineage>
        <taxon>Bacteria</taxon>
        <taxon>Pseudomonadati</taxon>
        <taxon>Pseudomonadota</taxon>
        <taxon>Alphaproteobacteria</taxon>
        <taxon>Hyphomicrobiales</taxon>
        <taxon>Phyllobacteriaceae</taxon>
        <taxon>Pseudaminobacter</taxon>
    </lineage>
</organism>
<dbReference type="AlphaFoldDB" id="A0A316C0U2"/>
<gene>
    <name evidence="2" type="ORF">C7441_1134</name>
</gene>
<feature type="region of interest" description="Disordered" evidence="1">
    <location>
        <begin position="176"/>
        <end position="196"/>
    </location>
</feature>
<accession>A0A316C0U2</accession>
<evidence type="ECO:0000313" key="3">
    <source>
        <dbReference type="Proteomes" id="UP000245396"/>
    </source>
</evidence>
<keyword evidence="3" id="KW-1185">Reference proteome</keyword>
<evidence type="ECO:0000256" key="1">
    <source>
        <dbReference type="SAM" id="MobiDB-lite"/>
    </source>
</evidence>
<reference evidence="2 3" key="1">
    <citation type="submission" date="2018-05" db="EMBL/GenBank/DDBJ databases">
        <title>Genomic Encyclopedia of Type Strains, Phase IV (KMG-IV): sequencing the most valuable type-strain genomes for metagenomic binning, comparative biology and taxonomic classification.</title>
        <authorList>
            <person name="Goeker M."/>
        </authorList>
    </citation>
    <scope>NUCLEOTIDE SEQUENCE [LARGE SCALE GENOMIC DNA]</scope>
    <source>
        <strain evidence="2 3">DSM 6986</strain>
    </source>
</reference>
<sequence length="196" mass="22259">MQPARGGEVELLRIAANFEDNGRKSLQLGRLLRDPQRIDQLWRLGDQQVVRRDAEARAQARRIRHARFVEDFSRADPQQRRPARRPRQQKSGQRQDKTAGRAGVAGLRAVDFRQRRKRQAAAKGSIETRRPGGQAGGIDNRAAMTPQYHSLALIRMSDRRLQPLGQRALDLRDFAAQGKNSRLRHGGTRHDGVPSR</sequence>
<dbReference type="STRING" id="1192868.GCA_000304395_01125"/>
<feature type="compositionally biased region" description="Low complexity" evidence="1">
    <location>
        <begin position="100"/>
        <end position="109"/>
    </location>
</feature>
<dbReference type="Proteomes" id="UP000245396">
    <property type="component" value="Unassembled WGS sequence"/>
</dbReference>